<evidence type="ECO:0008006" key="3">
    <source>
        <dbReference type="Google" id="ProtNLM"/>
    </source>
</evidence>
<organism evidence="1 2">
    <name type="scientific">Actinomyces urogenitalis</name>
    <dbReference type="NCBI Taxonomy" id="103621"/>
    <lineage>
        <taxon>Bacteria</taxon>
        <taxon>Bacillati</taxon>
        <taxon>Actinomycetota</taxon>
        <taxon>Actinomycetes</taxon>
        <taxon>Actinomycetales</taxon>
        <taxon>Actinomycetaceae</taxon>
        <taxon>Actinomyces</taxon>
    </lineage>
</organism>
<accession>A0A2I1KU23</accession>
<name>A0A2I1KU23_9ACTO</name>
<reference evidence="1 2" key="1">
    <citation type="submission" date="2017-12" db="EMBL/GenBank/DDBJ databases">
        <title>Phylogenetic diversity of female urinary microbiome.</title>
        <authorList>
            <person name="Thomas-White K."/>
            <person name="Wolfe A.J."/>
        </authorList>
    </citation>
    <scope>NUCLEOTIDE SEQUENCE [LARGE SCALE GENOMIC DNA]</scope>
    <source>
        <strain evidence="1 2">UMB0319</strain>
    </source>
</reference>
<gene>
    <name evidence="1" type="ORF">CYJ26_03065</name>
</gene>
<dbReference type="Proteomes" id="UP000234778">
    <property type="component" value="Unassembled WGS sequence"/>
</dbReference>
<sequence length="182" mass="20992">MTVRWALPIIDSALRVVCRPDRRSRYAFGEMSIEEARQELERMVARQGRRRGTRRARAAVALADPLAESPGESVLRWAAGAAGLPAPVSQRRVEVDGHEYFLDLGYEQARRGWEFDELGKITAPQDLREEKRRELRLAREGWAIDRFGWEELWDATRLVRRAQRLWTTSGFELGTSAAELWL</sequence>
<proteinExistence type="predicted"/>
<comment type="caution">
    <text evidence="1">The sequence shown here is derived from an EMBL/GenBank/DDBJ whole genome shotgun (WGS) entry which is preliminary data.</text>
</comment>
<dbReference type="AlphaFoldDB" id="A0A2I1KU23"/>
<dbReference type="EMBL" id="PKHA01000002">
    <property type="protein sequence ID" value="PKY99131.1"/>
    <property type="molecule type" value="Genomic_DNA"/>
</dbReference>
<dbReference type="GeneID" id="81707923"/>
<evidence type="ECO:0000313" key="2">
    <source>
        <dbReference type="Proteomes" id="UP000234778"/>
    </source>
</evidence>
<evidence type="ECO:0000313" key="1">
    <source>
        <dbReference type="EMBL" id="PKY99131.1"/>
    </source>
</evidence>
<dbReference type="RefSeq" id="WP_024035246.1">
    <property type="nucleotide sequence ID" value="NZ_PKHA01000002.1"/>
</dbReference>
<protein>
    <recommendedName>
        <fullName evidence="3">DUF559 domain-containing protein</fullName>
    </recommendedName>
</protein>